<organism evidence="2 3">
    <name type="scientific">Adineta steineri</name>
    <dbReference type="NCBI Taxonomy" id="433720"/>
    <lineage>
        <taxon>Eukaryota</taxon>
        <taxon>Metazoa</taxon>
        <taxon>Spiralia</taxon>
        <taxon>Gnathifera</taxon>
        <taxon>Rotifera</taxon>
        <taxon>Eurotatoria</taxon>
        <taxon>Bdelloidea</taxon>
        <taxon>Adinetida</taxon>
        <taxon>Adinetidae</taxon>
        <taxon>Adineta</taxon>
    </lineage>
</organism>
<comment type="caution">
    <text evidence="2">The sequence shown here is derived from an EMBL/GenBank/DDBJ whole genome shotgun (WGS) entry which is preliminary data.</text>
</comment>
<reference evidence="2" key="1">
    <citation type="submission" date="2021-02" db="EMBL/GenBank/DDBJ databases">
        <authorList>
            <person name="Nowell W R."/>
        </authorList>
    </citation>
    <scope>NUCLEOTIDE SEQUENCE</scope>
</reference>
<keyword evidence="1" id="KW-0472">Membrane</keyword>
<evidence type="ECO:0000256" key="1">
    <source>
        <dbReference type="SAM" id="Phobius"/>
    </source>
</evidence>
<keyword evidence="1" id="KW-0812">Transmembrane</keyword>
<evidence type="ECO:0000313" key="3">
    <source>
        <dbReference type="Proteomes" id="UP000663881"/>
    </source>
</evidence>
<gene>
    <name evidence="2" type="ORF">OKA104_LOCUS51797</name>
</gene>
<name>A0A820PLL7_9BILA</name>
<protein>
    <submittedName>
        <fullName evidence="2">Uncharacterized protein</fullName>
    </submittedName>
</protein>
<sequence length="66" mass="7450">MKSNFFLGVVLFMYKKPKETTKMVESGGIIGIGEFLLMVSLAFDGLTGGIHDRIRNSHRVQAYHMM</sequence>
<feature type="non-terminal residue" evidence="2">
    <location>
        <position position="1"/>
    </location>
</feature>
<evidence type="ECO:0000313" key="2">
    <source>
        <dbReference type="EMBL" id="CAF4408323.1"/>
    </source>
</evidence>
<proteinExistence type="predicted"/>
<keyword evidence="1" id="KW-1133">Transmembrane helix</keyword>
<dbReference type="EMBL" id="CAJOAY010028784">
    <property type="protein sequence ID" value="CAF4408323.1"/>
    <property type="molecule type" value="Genomic_DNA"/>
</dbReference>
<accession>A0A820PLL7</accession>
<dbReference type="AlphaFoldDB" id="A0A820PLL7"/>
<dbReference type="Proteomes" id="UP000663881">
    <property type="component" value="Unassembled WGS sequence"/>
</dbReference>
<feature type="transmembrane region" description="Helical" evidence="1">
    <location>
        <begin position="27"/>
        <end position="46"/>
    </location>
</feature>